<feature type="transmembrane region" description="Helical" evidence="1">
    <location>
        <begin position="58"/>
        <end position="77"/>
    </location>
</feature>
<sequence length="83" mass="8675">MVNMTSRKARNTVGIDLLPPFGQPEVHVEGALITWFVTSGGLGAVISLASIRYGQGVNLPLVTFLFALAGLFLGAVVEETASS</sequence>
<evidence type="ECO:0000256" key="1">
    <source>
        <dbReference type="SAM" id="Phobius"/>
    </source>
</evidence>
<dbReference type="AlphaFoldDB" id="A0A133UI71"/>
<reference evidence="2 3" key="1">
    <citation type="journal article" date="2016" name="Sci. Rep.">
        <title>Metabolic traits of an uncultured archaeal lineage -MSBL1- from brine pools of the Red Sea.</title>
        <authorList>
            <person name="Mwirichia R."/>
            <person name="Alam I."/>
            <person name="Rashid M."/>
            <person name="Vinu M."/>
            <person name="Ba-Alawi W."/>
            <person name="Anthony Kamau A."/>
            <person name="Kamanda Ngugi D."/>
            <person name="Goker M."/>
            <person name="Klenk H.P."/>
            <person name="Bajic V."/>
            <person name="Stingl U."/>
        </authorList>
    </citation>
    <scope>NUCLEOTIDE SEQUENCE [LARGE SCALE GENOMIC DNA]</scope>
    <source>
        <strain evidence="2">SCGC-AAA259E19</strain>
    </source>
</reference>
<accession>A0A133UI71</accession>
<keyword evidence="1" id="KW-0472">Membrane</keyword>
<keyword evidence="1" id="KW-0812">Transmembrane</keyword>
<proteinExistence type="predicted"/>
<keyword evidence="3" id="KW-1185">Reference proteome</keyword>
<dbReference type="Proteomes" id="UP000070284">
    <property type="component" value="Unassembled WGS sequence"/>
</dbReference>
<dbReference type="EMBL" id="LHXO01000094">
    <property type="protein sequence ID" value="KXA93933.1"/>
    <property type="molecule type" value="Genomic_DNA"/>
</dbReference>
<keyword evidence="1" id="KW-1133">Transmembrane helix</keyword>
<name>A0A133UI71_9EURY</name>
<evidence type="ECO:0000313" key="2">
    <source>
        <dbReference type="EMBL" id="KXA93933.1"/>
    </source>
</evidence>
<comment type="caution">
    <text evidence="2">The sequence shown here is derived from an EMBL/GenBank/DDBJ whole genome shotgun (WGS) entry which is preliminary data.</text>
</comment>
<evidence type="ECO:0000313" key="3">
    <source>
        <dbReference type="Proteomes" id="UP000070284"/>
    </source>
</evidence>
<gene>
    <name evidence="2" type="ORF">AKJ65_05780</name>
</gene>
<protein>
    <submittedName>
        <fullName evidence="2">Uncharacterized protein</fullName>
    </submittedName>
</protein>
<organism evidence="2 3">
    <name type="scientific">candidate division MSBL1 archaeon SCGC-AAA259E19</name>
    <dbReference type="NCBI Taxonomy" id="1698264"/>
    <lineage>
        <taxon>Archaea</taxon>
        <taxon>Methanobacteriati</taxon>
        <taxon>Methanobacteriota</taxon>
        <taxon>candidate division MSBL1</taxon>
    </lineage>
</organism>
<feature type="transmembrane region" description="Helical" evidence="1">
    <location>
        <begin position="32"/>
        <end position="51"/>
    </location>
</feature>